<sequence>MVEQFRYDYPYFDRLNQSLIQINETSFHEEEIISKLLDLLRIHDRTNYNHTQIVATIAQDLAIEGERPEEECLRIFKGALLHDIGKLFVPSALLSRTTNNVSPRQKELLISHGKMGAEIIGSMKLDESYAAIAMQHNIGIGSKPPTPDDIFNRNELVPFVSIADFVASNLDEGRSYLK</sequence>
<evidence type="ECO:0000259" key="1">
    <source>
        <dbReference type="PROSITE" id="PS51832"/>
    </source>
</evidence>
<dbReference type="PROSITE" id="PS51832">
    <property type="entry name" value="HD_GYP"/>
    <property type="match status" value="1"/>
</dbReference>
<dbReference type="AlphaFoldDB" id="A0A2M8GNT9"/>
<dbReference type="InterPro" id="IPR003607">
    <property type="entry name" value="HD/PDEase_dom"/>
</dbReference>
<dbReference type="EMBL" id="PFQK01000015">
    <property type="protein sequence ID" value="PJC82225.1"/>
    <property type="molecule type" value="Genomic_DNA"/>
</dbReference>
<dbReference type="InterPro" id="IPR052020">
    <property type="entry name" value="Cyclic_di-GMP/3'3'-cGAMP_PDE"/>
</dbReference>
<dbReference type="InterPro" id="IPR037522">
    <property type="entry name" value="HD_GYP_dom"/>
</dbReference>
<dbReference type="InterPro" id="IPR006675">
    <property type="entry name" value="HDIG_dom"/>
</dbReference>
<comment type="caution">
    <text evidence="2">The sequence shown here is derived from an EMBL/GenBank/DDBJ whole genome shotgun (WGS) entry which is preliminary data.</text>
</comment>
<gene>
    <name evidence="2" type="ORF">CO007_00555</name>
</gene>
<dbReference type="Gene3D" id="1.10.3210.10">
    <property type="entry name" value="Hypothetical protein af1432"/>
    <property type="match status" value="1"/>
</dbReference>
<reference evidence="3" key="1">
    <citation type="submission" date="2017-09" db="EMBL/GenBank/DDBJ databases">
        <title>Depth-based differentiation of microbial function through sediment-hosted aquifers and enrichment of novel symbionts in the deep terrestrial subsurface.</title>
        <authorList>
            <person name="Probst A.J."/>
            <person name="Ladd B."/>
            <person name="Jarett J.K."/>
            <person name="Geller-Mcgrath D.E."/>
            <person name="Sieber C.M.K."/>
            <person name="Emerson J.B."/>
            <person name="Anantharaman K."/>
            <person name="Thomas B.C."/>
            <person name="Malmstrom R."/>
            <person name="Stieglmeier M."/>
            <person name="Klingl A."/>
            <person name="Woyke T."/>
            <person name="Ryan C.M."/>
            <person name="Banfield J.F."/>
        </authorList>
    </citation>
    <scope>NUCLEOTIDE SEQUENCE [LARGE SCALE GENOMIC DNA]</scope>
</reference>
<protein>
    <recommendedName>
        <fullName evidence="1">HD-GYP domain-containing protein</fullName>
    </recommendedName>
</protein>
<evidence type="ECO:0000313" key="2">
    <source>
        <dbReference type="EMBL" id="PJC82225.1"/>
    </source>
</evidence>
<evidence type="ECO:0000313" key="3">
    <source>
        <dbReference type="Proteomes" id="UP000229370"/>
    </source>
</evidence>
<dbReference type="CDD" id="cd00077">
    <property type="entry name" value="HDc"/>
    <property type="match status" value="1"/>
</dbReference>
<proteinExistence type="predicted"/>
<feature type="domain" description="HD-GYP" evidence="1">
    <location>
        <begin position="25"/>
        <end position="178"/>
    </location>
</feature>
<organism evidence="2 3">
    <name type="scientific">Candidatus Roizmanbacteria bacterium CG_4_8_14_3_um_filter_36_10</name>
    <dbReference type="NCBI Taxonomy" id="1974834"/>
    <lineage>
        <taxon>Bacteria</taxon>
        <taxon>Candidatus Roizmaniibacteriota</taxon>
    </lineage>
</organism>
<dbReference type="PANTHER" id="PTHR45228">
    <property type="entry name" value="CYCLIC DI-GMP PHOSPHODIESTERASE TM_0186-RELATED"/>
    <property type="match status" value="1"/>
</dbReference>
<dbReference type="SMART" id="SM00471">
    <property type="entry name" value="HDc"/>
    <property type="match status" value="1"/>
</dbReference>
<dbReference type="NCBIfam" id="TIGR00277">
    <property type="entry name" value="HDIG"/>
    <property type="match status" value="1"/>
</dbReference>
<name>A0A2M8GNT9_9BACT</name>
<dbReference type="SUPFAM" id="SSF109604">
    <property type="entry name" value="HD-domain/PDEase-like"/>
    <property type="match status" value="1"/>
</dbReference>
<dbReference type="Pfam" id="PF01966">
    <property type="entry name" value="HD"/>
    <property type="match status" value="1"/>
</dbReference>
<accession>A0A2M8GNT9</accession>
<dbReference type="Proteomes" id="UP000229370">
    <property type="component" value="Unassembled WGS sequence"/>
</dbReference>
<feature type="non-terminal residue" evidence="2">
    <location>
        <position position="178"/>
    </location>
</feature>
<dbReference type="InterPro" id="IPR006674">
    <property type="entry name" value="HD_domain"/>
</dbReference>